<keyword evidence="1" id="KW-0614">Plasmid</keyword>
<evidence type="ECO:0000313" key="2">
    <source>
        <dbReference type="Proteomes" id="UP000504844"/>
    </source>
</evidence>
<dbReference type="Gene3D" id="3.30.930.30">
    <property type="match status" value="1"/>
</dbReference>
<proteinExistence type="predicted"/>
<reference evidence="1 2" key="1">
    <citation type="submission" date="2020-05" db="EMBL/GenBank/DDBJ databases">
        <title>Complete genome sequence of Deefgea sp. D17.</title>
        <authorList>
            <person name="Bae J.-W."/>
            <person name="Han J.E."/>
        </authorList>
    </citation>
    <scope>NUCLEOTIDE SEQUENCE [LARGE SCALE GENOMIC DNA]</scope>
    <source>
        <strain evidence="1 2">D17</strain>
        <plasmid evidence="1 2">unnamed1</plasmid>
    </source>
</reference>
<gene>
    <name evidence="1" type="ORF">HQN60_15695</name>
</gene>
<evidence type="ECO:0000313" key="1">
    <source>
        <dbReference type="EMBL" id="QKJ68255.1"/>
    </source>
</evidence>
<keyword evidence="2" id="KW-1185">Reference proteome</keyword>
<dbReference type="GO" id="GO:0003677">
    <property type="term" value="F:DNA binding"/>
    <property type="evidence" value="ECO:0007669"/>
    <property type="project" value="InterPro"/>
</dbReference>
<geneLocation type="plasmid" evidence="1 2">
    <name>unnamed1</name>
</geneLocation>
<dbReference type="EMBL" id="CP054144">
    <property type="protein sequence ID" value="QKJ68255.1"/>
    <property type="molecule type" value="Genomic_DNA"/>
</dbReference>
<dbReference type="Proteomes" id="UP000504844">
    <property type="component" value="Plasmid unnamed1"/>
</dbReference>
<dbReference type="KEGG" id="dee:HQN60_15695"/>
<dbReference type="CDD" id="cd17242">
    <property type="entry name" value="MobM_relaxase"/>
    <property type="match status" value="1"/>
</dbReference>
<dbReference type="RefSeq" id="WP_173534756.1">
    <property type="nucleotide sequence ID" value="NZ_CP054144.1"/>
</dbReference>
<accession>A0A6M8SSU9</accession>
<dbReference type="AlphaFoldDB" id="A0A6M8SSU9"/>
<dbReference type="GO" id="GO:0006310">
    <property type="term" value="P:DNA recombination"/>
    <property type="evidence" value="ECO:0007669"/>
    <property type="project" value="InterPro"/>
</dbReference>
<dbReference type="InterPro" id="IPR001668">
    <property type="entry name" value="Mob_Pre"/>
</dbReference>
<sequence length="554" mass="62708">MKEQRFQFAHVNLYSRSLSTLTTNKGGARWTIADIAAEARRDADNSHHVINKKEPVIIAGCTLFELENKVNEKLEAVRIVSKKGVAKKIRSDAKVLAAAIYSWPEAIENLEKYEPGGLNPKALPERINNWIEDVIKFQEKEFNSKILCAAVHLDEGFPHLHVYSLCLDNDGKMLHPGFRDKEQTIKEVFQISGDKNIATKSGNRAYIAAMKLWQDRFYEEVSQFHGMDRLGPRRQRTPTHLYRSLDAKIVRQKISNSRRKARDQELNAINEAALILGKVKDASRIVELAEKLTTGNIKLPEIQPSSPLDSKKVYAIGLSAAGTGKKILGLGQELFTQEQMRTAIKASANEANLQARSIEQKRFEPLINTAKEISTLPGEVDELIKQKIELTKEITELNKIRQVTETLANENRWEISAQTGKTLGEVDTEVSSALTKNDEFKIERHKRILNLLQRERKPLIGRIVQGAIGRLAQLANMAIRFSNGDWNQVNWNSVEEDAARDALNNDNQPIEAIIQQFEHNAPTWADPQIAKQKMDEYRHSADAWLNSNDSTFQP</sequence>
<protein>
    <submittedName>
        <fullName evidence="1">Plasmid recombination protein</fullName>
    </submittedName>
</protein>
<organism evidence="1 2">
    <name type="scientific">Deefgea piscis</name>
    <dbReference type="NCBI Taxonomy" id="2739061"/>
    <lineage>
        <taxon>Bacteria</taxon>
        <taxon>Pseudomonadati</taxon>
        <taxon>Pseudomonadota</taxon>
        <taxon>Betaproteobacteria</taxon>
        <taxon>Neisseriales</taxon>
        <taxon>Chitinibacteraceae</taxon>
        <taxon>Deefgea</taxon>
    </lineage>
</organism>
<name>A0A6M8SSU9_9NEIS</name>
<dbReference type="Pfam" id="PF01076">
    <property type="entry name" value="Mob_Pre"/>
    <property type="match status" value="1"/>
</dbReference>